<evidence type="ECO:0000256" key="1">
    <source>
        <dbReference type="SAM" id="MobiDB-lite"/>
    </source>
</evidence>
<comment type="caution">
    <text evidence="2">The sequence shown here is derived from an EMBL/GenBank/DDBJ whole genome shotgun (WGS) entry which is preliminary data.</text>
</comment>
<dbReference type="AlphaFoldDB" id="A0A179HTC4"/>
<evidence type="ECO:0000313" key="2">
    <source>
        <dbReference type="EMBL" id="OAQ92603.1"/>
    </source>
</evidence>
<dbReference type="EMBL" id="LSBI01000002">
    <property type="protein sequence ID" value="OAQ92603.1"/>
    <property type="molecule type" value="Genomic_DNA"/>
</dbReference>
<reference evidence="2 3" key="1">
    <citation type="submission" date="2016-02" db="EMBL/GenBank/DDBJ databases">
        <title>Biosynthesis of antibiotic leucinostatins and their inhibition on Phytophthora in bio-control Purpureocillium lilacinum.</title>
        <authorList>
            <person name="Wang G."/>
            <person name="Liu Z."/>
            <person name="Lin R."/>
            <person name="Li E."/>
            <person name="Mao Z."/>
            <person name="Ling J."/>
            <person name="Yin W."/>
            <person name="Xie B."/>
        </authorList>
    </citation>
    <scope>NUCLEOTIDE SEQUENCE [LARGE SCALE GENOMIC DNA]</scope>
    <source>
        <strain evidence="2">PLFJ-1</strain>
    </source>
</reference>
<proteinExistence type="predicted"/>
<organism evidence="2 3">
    <name type="scientific">Purpureocillium lilacinum</name>
    <name type="common">Paecilomyces lilacinus</name>
    <dbReference type="NCBI Taxonomy" id="33203"/>
    <lineage>
        <taxon>Eukaryota</taxon>
        <taxon>Fungi</taxon>
        <taxon>Dikarya</taxon>
        <taxon>Ascomycota</taxon>
        <taxon>Pezizomycotina</taxon>
        <taxon>Sordariomycetes</taxon>
        <taxon>Hypocreomycetidae</taxon>
        <taxon>Hypocreales</taxon>
        <taxon>Ophiocordycipitaceae</taxon>
        <taxon>Purpureocillium</taxon>
    </lineage>
</organism>
<protein>
    <submittedName>
        <fullName evidence="2">Uncharacterized protein</fullName>
    </submittedName>
</protein>
<feature type="region of interest" description="Disordered" evidence="1">
    <location>
        <begin position="1"/>
        <end position="87"/>
    </location>
</feature>
<sequence>MEQRILHNNAAARDPYHHAQASPKKKRRRSDSQLALLRRGEHRDERARKQESLTDGEGHKRDDRKRRRDIAVQEAETQRAADVASDA</sequence>
<gene>
    <name evidence="2" type="ORF">VFPFJ_01764</name>
</gene>
<name>A0A179HTC4_PURLI</name>
<accession>A0A179HTC4</accession>
<evidence type="ECO:0000313" key="3">
    <source>
        <dbReference type="Proteomes" id="UP000078340"/>
    </source>
</evidence>
<dbReference type="Proteomes" id="UP000078340">
    <property type="component" value="Unassembled WGS sequence"/>
</dbReference>
<feature type="compositionally biased region" description="Basic and acidic residues" evidence="1">
    <location>
        <begin position="38"/>
        <end position="61"/>
    </location>
</feature>